<feature type="domain" description="ABC transporter" evidence="5">
    <location>
        <begin position="5"/>
        <end position="239"/>
    </location>
</feature>
<sequence length="260" mass="27818">MTQAVSARGVHVQLGSAHILLGIDFDLEAGRTLAILGSNGSGKSTLVRALVGAIPTSAGSIELFGAPLKKRRKVDWDRIGYAPQRTTATSGVPATALETVMGGLVYGHCLRGRRNGRDRAMEALATVGLAERANESVQTFSGGQQQRILAARALVRDPDMIILDEPFAGVDTLSRRAILDVLHAQHAAGKTIILVLHEVHEYLDLVDQALILDGGRVLEHTSAISDLRGSGHHALPDHDHQHSHGDSAPHYRTPYVEGLL</sequence>
<evidence type="ECO:0000259" key="5">
    <source>
        <dbReference type="PROSITE" id="PS50893"/>
    </source>
</evidence>
<protein>
    <submittedName>
        <fullName evidence="6">Metal ABC transporter ATP-binding protein</fullName>
    </submittedName>
</protein>
<proteinExistence type="predicted"/>
<keyword evidence="3 6" id="KW-0067">ATP-binding</keyword>
<dbReference type="AlphaFoldDB" id="A0A7M1QWL3"/>
<organism evidence="6 7">
    <name type="scientific">Trueperella pecoris</name>
    <dbReference type="NCBI Taxonomy" id="2733571"/>
    <lineage>
        <taxon>Bacteria</taxon>
        <taxon>Bacillati</taxon>
        <taxon>Actinomycetota</taxon>
        <taxon>Actinomycetes</taxon>
        <taxon>Actinomycetales</taxon>
        <taxon>Actinomycetaceae</taxon>
        <taxon>Trueperella</taxon>
    </lineage>
</organism>
<name>A0A7M1QWL3_9ACTO</name>
<keyword evidence="1" id="KW-0813">Transport</keyword>
<dbReference type="InterPro" id="IPR003439">
    <property type="entry name" value="ABC_transporter-like_ATP-bd"/>
</dbReference>
<dbReference type="GO" id="GO:0005524">
    <property type="term" value="F:ATP binding"/>
    <property type="evidence" value="ECO:0007669"/>
    <property type="project" value="UniProtKB-KW"/>
</dbReference>
<evidence type="ECO:0000313" key="7">
    <source>
        <dbReference type="Proteomes" id="UP000595053"/>
    </source>
</evidence>
<dbReference type="Proteomes" id="UP000595053">
    <property type="component" value="Chromosome"/>
</dbReference>
<dbReference type="EMBL" id="CP063213">
    <property type="protein sequence ID" value="QOR46379.1"/>
    <property type="molecule type" value="Genomic_DNA"/>
</dbReference>
<evidence type="ECO:0000256" key="4">
    <source>
        <dbReference type="SAM" id="MobiDB-lite"/>
    </source>
</evidence>
<dbReference type="InterPro" id="IPR050153">
    <property type="entry name" value="Metal_Ion_Import_ABC"/>
</dbReference>
<feature type="compositionally biased region" description="Basic and acidic residues" evidence="4">
    <location>
        <begin position="234"/>
        <end position="249"/>
    </location>
</feature>
<dbReference type="Gene3D" id="3.40.50.300">
    <property type="entry name" value="P-loop containing nucleotide triphosphate hydrolases"/>
    <property type="match status" value="1"/>
</dbReference>
<dbReference type="InterPro" id="IPR027417">
    <property type="entry name" value="P-loop_NTPase"/>
</dbReference>
<dbReference type="RefSeq" id="WP_197551622.1">
    <property type="nucleotide sequence ID" value="NZ_CP063213.1"/>
</dbReference>
<gene>
    <name evidence="6" type="ORF">INS88_04025</name>
</gene>
<evidence type="ECO:0000256" key="3">
    <source>
        <dbReference type="ARBA" id="ARBA00022840"/>
    </source>
</evidence>
<evidence type="ECO:0000256" key="2">
    <source>
        <dbReference type="ARBA" id="ARBA00022741"/>
    </source>
</evidence>
<dbReference type="GO" id="GO:0016887">
    <property type="term" value="F:ATP hydrolysis activity"/>
    <property type="evidence" value="ECO:0007669"/>
    <property type="project" value="InterPro"/>
</dbReference>
<evidence type="ECO:0000256" key="1">
    <source>
        <dbReference type="ARBA" id="ARBA00022448"/>
    </source>
</evidence>
<keyword evidence="2" id="KW-0547">Nucleotide-binding</keyword>
<dbReference type="PROSITE" id="PS50893">
    <property type="entry name" value="ABC_TRANSPORTER_2"/>
    <property type="match status" value="1"/>
</dbReference>
<dbReference type="PANTHER" id="PTHR42734">
    <property type="entry name" value="METAL TRANSPORT SYSTEM ATP-BINDING PROTEIN TM_0124-RELATED"/>
    <property type="match status" value="1"/>
</dbReference>
<reference evidence="6 7" key="1">
    <citation type="submission" date="2020-10" db="EMBL/GenBank/DDBJ databases">
        <title>Trueperella pecoris sp. nov. isolated from bovine and porcine specimens.</title>
        <authorList>
            <person name="Schoenecker L."/>
            <person name="Schnydrig P."/>
            <person name="Brodard I."/>
            <person name="Thomann A."/>
            <person name="Hemphill A."/>
            <person name="Rodriguez-Campos S."/>
            <person name="Perreten V."/>
            <person name="Jores J."/>
            <person name="Kittl S."/>
        </authorList>
    </citation>
    <scope>NUCLEOTIDE SEQUENCE [LARGE SCALE GENOMIC DNA]</scope>
    <source>
        <strain evidence="6 7">15A0121</strain>
    </source>
</reference>
<keyword evidence="7" id="KW-1185">Reference proteome</keyword>
<dbReference type="Pfam" id="PF00005">
    <property type="entry name" value="ABC_tran"/>
    <property type="match status" value="1"/>
</dbReference>
<dbReference type="SUPFAM" id="SSF52540">
    <property type="entry name" value="P-loop containing nucleoside triphosphate hydrolases"/>
    <property type="match status" value="1"/>
</dbReference>
<dbReference type="InterPro" id="IPR003593">
    <property type="entry name" value="AAA+_ATPase"/>
</dbReference>
<dbReference type="SMART" id="SM00382">
    <property type="entry name" value="AAA"/>
    <property type="match status" value="1"/>
</dbReference>
<accession>A0A7M1QWL3</accession>
<evidence type="ECO:0000313" key="6">
    <source>
        <dbReference type="EMBL" id="QOR46379.1"/>
    </source>
</evidence>
<feature type="region of interest" description="Disordered" evidence="4">
    <location>
        <begin position="229"/>
        <end position="252"/>
    </location>
</feature>